<organism evidence="7 8">
    <name type="scientific">Priapulus caudatus</name>
    <name type="common">Priapulid worm</name>
    <dbReference type="NCBI Taxonomy" id="37621"/>
    <lineage>
        <taxon>Eukaryota</taxon>
        <taxon>Metazoa</taxon>
        <taxon>Ecdysozoa</taxon>
        <taxon>Scalidophora</taxon>
        <taxon>Priapulida</taxon>
        <taxon>Priapulimorpha</taxon>
        <taxon>Priapulimorphida</taxon>
        <taxon>Priapulidae</taxon>
        <taxon>Priapulus</taxon>
    </lineage>
</organism>
<feature type="region of interest" description="Disordered" evidence="5">
    <location>
        <begin position="118"/>
        <end position="165"/>
    </location>
</feature>
<comment type="similarity">
    <text evidence="4">Belongs to the ubiquitin-conjugating enzyme family.</text>
</comment>
<dbReference type="Proteomes" id="UP000695022">
    <property type="component" value="Unplaced"/>
</dbReference>
<accession>A0ABM1FBQ6</accession>
<evidence type="ECO:0000256" key="3">
    <source>
        <dbReference type="PROSITE-ProRule" id="PRU10133"/>
    </source>
</evidence>
<evidence type="ECO:0000256" key="2">
    <source>
        <dbReference type="ARBA" id="ARBA00022786"/>
    </source>
</evidence>
<dbReference type="InterPro" id="IPR000608">
    <property type="entry name" value="UBC"/>
</dbReference>
<sequence>MMLPTFKRSSTGPVGTPYAGGYFRVKLSLGKDFPQVPPRGFFLTKIFHPNVAKNGEICVNTLKKDWKAELGIKHILLTIKCLLIVPNPESALNEEAGKLLLEHYDEYCKRAKMMTEIHATSRPRSSKEGLEEAPSEGPMAKKHAGDKKLGDKKKQKDKKRTLKRL</sequence>
<keyword evidence="1" id="KW-0808">Transferase</keyword>
<evidence type="ECO:0000256" key="4">
    <source>
        <dbReference type="RuleBase" id="RU362109"/>
    </source>
</evidence>
<name>A0ABM1FBQ6_PRICU</name>
<evidence type="ECO:0000313" key="8">
    <source>
        <dbReference type="RefSeq" id="XP_014681877.1"/>
    </source>
</evidence>
<dbReference type="SMART" id="SM00212">
    <property type="entry name" value="UBCc"/>
    <property type="match status" value="1"/>
</dbReference>
<evidence type="ECO:0000313" key="7">
    <source>
        <dbReference type="Proteomes" id="UP000695022"/>
    </source>
</evidence>
<feature type="active site" description="Glycyl thioester intermediate" evidence="3">
    <location>
        <position position="58"/>
    </location>
</feature>
<gene>
    <name evidence="8" type="primary">LOC106821537</name>
</gene>
<dbReference type="InterPro" id="IPR023313">
    <property type="entry name" value="UBQ-conjugating_AS"/>
</dbReference>
<dbReference type="PANTHER" id="PTHR24068">
    <property type="entry name" value="UBIQUITIN-CONJUGATING ENZYME E2"/>
    <property type="match status" value="1"/>
</dbReference>
<keyword evidence="4" id="KW-0067">ATP-binding</keyword>
<dbReference type="InterPro" id="IPR016135">
    <property type="entry name" value="UBQ-conjugating_enzyme/RWD"/>
</dbReference>
<dbReference type="CDD" id="cd23804">
    <property type="entry name" value="UBCc_UBE2S"/>
    <property type="match status" value="1"/>
</dbReference>
<keyword evidence="2 4" id="KW-0833">Ubl conjugation pathway</keyword>
<reference evidence="8" key="1">
    <citation type="submission" date="2025-08" db="UniProtKB">
        <authorList>
            <consortium name="RefSeq"/>
        </authorList>
    </citation>
    <scope>IDENTIFICATION</scope>
</reference>
<keyword evidence="4" id="KW-0547">Nucleotide-binding</keyword>
<dbReference type="Gene3D" id="3.10.110.10">
    <property type="entry name" value="Ubiquitin Conjugating Enzyme"/>
    <property type="match status" value="1"/>
</dbReference>
<dbReference type="RefSeq" id="XP_014681877.1">
    <property type="nucleotide sequence ID" value="XM_014826391.1"/>
</dbReference>
<keyword evidence="7" id="KW-1185">Reference proteome</keyword>
<evidence type="ECO:0000256" key="5">
    <source>
        <dbReference type="SAM" id="MobiDB-lite"/>
    </source>
</evidence>
<proteinExistence type="inferred from homology"/>
<protein>
    <submittedName>
        <fullName evidence="8">Ubiquitin-conjugating enzyme E2 S-like</fullName>
    </submittedName>
</protein>
<evidence type="ECO:0000256" key="1">
    <source>
        <dbReference type="ARBA" id="ARBA00022679"/>
    </source>
</evidence>
<dbReference type="SUPFAM" id="SSF54495">
    <property type="entry name" value="UBC-like"/>
    <property type="match status" value="1"/>
</dbReference>
<feature type="compositionally biased region" description="Basic residues" evidence="5">
    <location>
        <begin position="155"/>
        <end position="165"/>
    </location>
</feature>
<feature type="domain" description="UBC core" evidence="6">
    <location>
        <begin position="1"/>
        <end position="120"/>
    </location>
</feature>
<dbReference type="PROSITE" id="PS00183">
    <property type="entry name" value="UBC_1"/>
    <property type="match status" value="1"/>
</dbReference>
<evidence type="ECO:0000259" key="6">
    <source>
        <dbReference type="PROSITE" id="PS50127"/>
    </source>
</evidence>
<dbReference type="PROSITE" id="PS50127">
    <property type="entry name" value="UBC_2"/>
    <property type="match status" value="1"/>
</dbReference>
<dbReference type="Pfam" id="PF00179">
    <property type="entry name" value="UQ_con"/>
    <property type="match status" value="1"/>
</dbReference>
<dbReference type="GeneID" id="106821537"/>